<organism evidence="1 2">
    <name type="scientific">Xenorhabdus kozodoii</name>
    <dbReference type="NCBI Taxonomy" id="351676"/>
    <lineage>
        <taxon>Bacteria</taxon>
        <taxon>Pseudomonadati</taxon>
        <taxon>Pseudomonadota</taxon>
        <taxon>Gammaproteobacteria</taxon>
        <taxon>Enterobacterales</taxon>
        <taxon>Morganellaceae</taxon>
        <taxon>Xenorhabdus</taxon>
    </lineage>
</organism>
<reference evidence="1 2" key="1">
    <citation type="journal article" date="2017" name="Nat. Microbiol.">
        <title>Natural product diversity associated with the nematode symbionts Photorhabdus and Xenorhabdus.</title>
        <authorList>
            <person name="Tobias N.J."/>
            <person name="Wolff H."/>
            <person name="Djahanschiri B."/>
            <person name="Grundmann F."/>
            <person name="Kronenwerth M."/>
            <person name="Shi Y.M."/>
            <person name="Simonyi S."/>
            <person name="Grun P."/>
            <person name="Shapiro-Ilan D."/>
            <person name="Pidot S.J."/>
            <person name="Stinear T.P."/>
            <person name="Ebersberger I."/>
            <person name="Bode H.B."/>
        </authorList>
    </citation>
    <scope>NUCLEOTIDE SEQUENCE [LARGE SCALE GENOMIC DNA]</scope>
    <source>
        <strain evidence="1 2">DSM 17907</strain>
    </source>
</reference>
<protein>
    <recommendedName>
        <fullName evidence="3">N-acetyltransferase</fullName>
    </recommendedName>
</protein>
<dbReference type="OrthoDB" id="6627010at2"/>
<gene>
    <name evidence="1" type="ORF">Xkoz_03450</name>
</gene>
<accession>A0A2D0L164</accession>
<dbReference type="AlphaFoldDB" id="A0A2D0L164"/>
<comment type="caution">
    <text evidence="1">The sequence shown here is derived from an EMBL/GenBank/DDBJ whole genome shotgun (WGS) entry which is preliminary data.</text>
</comment>
<proteinExistence type="predicted"/>
<keyword evidence="2" id="KW-1185">Reference proteome</keyword>
<sequence length="177" mass="20073">MFNLKHIGSVVRNNIQAIVDVLDLNLAVGDISDDDYLILSRGYGELCWDDSLSRVGNREDKFEFCIKLVECGHVQGPPSGLALCTYSVDEQIFDIHMIENFCRDKPDHPLNGKMFQLTLMAAYLFCEATKGKLVRIIEPVKEVIPYYESYGFSMLKCGYIMEVNVTDIKTVFKNLAT</sequence>
<evidence type="ECO:0000313" key="2">
    <source>
        <dbReference type="Proteomes" id="UP000221101"/>
    </source>
</evidence>
<dbReference type="Proteomes" id="UP000221101">
    <property type="component" value="Unassembled WGS sequence"/>
</dbReference>
<evidence type="ECO:0008006" key="3">
    <source>
        <dbReference type="Google" id="ProtNLM"/>
    </source>
</evidence>
<evidence type="ECO:0000313" key="1">
    <source>
        <dbReference type="EMBL" id="PHM69426.1"/>
    </source>
</evidence>
<dbReference type="EMBL" id="NJCX01000033">
    <property type="protein sequence ID" value="PHM69426.1"/>
    <property type="molecule type" value="Genomic_DNA"/>
</dbReference>
<name>A0A2D0L164_9GAMM</name>
<dbReference type="RefSeq" id="WP_099143221.1">
    <property type="nucleotide sequence ID" value="NZ_CAWNOR010000068.1"/>
</dbReference>